<reference evidence="1 2" key="1">
    <citation type="submission" date="2019-02" db="EMBL/GenBank/DDBJ databases">
        <title>Opniocepnalus argus genome.</title>
        <authorList>
            <person name="Zhou C."/>
            <person name="Xiao S."/>
        </authorList>
    </citation>
    <scope>NUCLEOTIDE SEQUENCE [LARGE SCALE GENOMIC DNA]</scope>
    <source>
        <strain evidence="1">OARG1902GOOAL</strain>
        <tissue evidence="1">Muscle</tissue>
    </source>
</reference>
<keyword evidence="2" id="KW-1185">Reference proteome</keyword>
<organism evidence="1 2">
    <name type="scientific">Channa argus</name>
    <name type="common">Northern snakehead</name>
    <name type="synonym">Ophicephalus argus</name>
    <dbReference type="NCBI Taxonomy" id="215402"/>
    <lineage>
        <taxon>Eukaryota</taxon>
        <taxon>Metazoa</taxon>
        <taxon>Chordata</taxon>
        <taxon>Craniata</taxon>
        <taxon>Vertebrata</taxon>
        <taxon>Euteleostomi</taxon>
        <taxon>Actinopterygii</taxon>
        <taxon>Neopterygii</taxon>
        <taxon>Teleostei</taxon>
        <taxon>Neoteleostei</taxon>
        <taxon>Acanthomorphata</taxon>
        <taxon>Anabantaria</taxon>
        <taxon>Anabantiformes</taxon>
        <taxon>Channoidei</taxon>
        <taxon>Channidae</taxon>
        <taxon>Channa</taxon>
    </lineage>
</organism>
<name>A0A6G1PIM5_CHAAH</name>
<protein>
    <submittedName>
        <fullName evidence="1">Uncharacterized protein</fullName>
    </submittedName>
</protein>
<proteinExistence type="predicted"/>
<evidence type="ECO:0000313" key="2">
    <source>
        <dbReference type="Proteomes" id="UP000503349"/>
    </source>
</evidence>
<dbReference type="EMBL" id="CM015716">
    <property type="protein sequence ID" value="KAF3689838.1"/>
    <property type="molecule type" value="Genomic_DNA"/>
</dbReference>
<reference evidence="2" key="2">
    <citation type="submission" date="2019-02" db="EMBL/GenBank/DDBJ databases">
        <title>Opniocepnalus argus Var Kimnra genome.</title>
        <authorList>
            <person name="Zhou C."/>
            <person name="Xiao S."/>
        </authorList>
    </citation>
    <scope>NUCLEOTIDE SEQUENCE [LARGE SCALE GENOMIC DNA]</scope>
</reference>
<dbReference type="AlphaFoldDB" id="A0A6G1PIM5"/>
<accession>A0A6G1PIM5</accession>
<sequence>MMSLMIAGSSHYSGEGRGTYCVCERPLQQSLVQDVMCMQHCVRDQYIFCRVLFPLRVLFFKLLQ</sequence>
<dbReference type="Proteomes" id="UP000503349">
    <property type="component" value="Chromosome 5"/>
</dbReference>
<evidence type="ECO:0000313" key="1">
    <source>
        <dbReference type="EMBL" id="KAF3689838.1"/>
    </source>
</evidence>
<gene>
    <name evidence="1" type="ORF">EXN66_Car005510</name>
</gene>